<organism evidence="2 3">
    <name type="scientific">Pomacea canaliculata</name>
    <name type="common">Golden apple snail</name>
    <dbReference type="NCBI Taxonomy" id="400727"/>
    <lineage>
        <taxon>Eukaryota</taxon>
        <taxon>Metazoa</taxon>
        <taxon>Spiralia</taxon>
        <taxon>Lophotrochozoa</taxon>
        <taxon>Mollusca</taxon>
        <taxon>Gastropoda</taxon>
        <taxon>Caenogastropoda</taxon>
        <taxon>Architaenioglossa</taxon>
        <taxon>Ampullarioidea</taxon>
        <taxon>Ampullariidae</taxon>
        <taxon>Pomacea</taxon>
    </lineage>
</organism>
<proteinExistence type="predicted"/>
<name>A0A2T7NE40_POMCA</name>
<comment type="caution">
    <text evidence="2">The sequence shown here is derived from an EMBL/GenBank/DDBJ whole genome shotgun (WGS) entry which is preliminary data.</text>
</comment>
<reference evidence="2 3" key="1">
    <citation type="submission" date="2018-04" db="EMBL/GenBank/DDBJ databases">
        <title>The genome of golden apple snail Pomacea canaliculata provides insight into stress tolerance and invasive adaptation.</title>
        <authorList>
            <person name="Liu C."/>
            <person name="Liu B."/>
            <person name="Ren Y."/>
            <person name="Zhang Y."/>
            <person name="Wang H."/>
            <person name="Li S."/>
            <person name="Jiang F."/>
            <person name="Yin L."/>
            <person name="Zhang G."/>
            <person name="Qian W."/>
            <person name="Fan W."/>
        </authorList>
    </citation>
    <scope>NUCLEOTIDE SEQUENCE [LARGE SCALE GENOMIC DNA]</scope>
    <source>
        <strain evidence="2">SZHN2017</strain>
        <tissue evidence="2">Muscle</tissue>
    </source>
</reference>
<feature type="region of interest" description="Disordered" evidence="1">
    <location>
        <begin position="220"/>
        <end position="249"/>
    </location>
</feature>
<dbReference type="AlphaFoldDB" id="A0A2T7NE40"/>
<feature type="region of interest" description="Disordered" evidence="1">
    <location>
        <begin position="83"/>
        <end position="161"/>
    </location>
</feature>
<evidence type="ECO:0000313" key="3">
    <source>
        <dbReference type="Proteomes" id="UP000245119"/>
    </source>
</evidence>
<dbReference type="EMBL" id="PZQS01000013">
    <property type="protein sequence ID" value="PVD19433.1"/>
    <property type="molecule type" value="Genomic_DNA"/>
</dbReference>
<gene>
    <name evidence="2" type="ORF">C0Q70_19922</name>
</gene>
<evidence type="ECO:0000313" key="2">
    <source>
        <dbReference type="EMBL" id="PVD19433.1"/>
    </source>
</evidence>
<sequence length="331" mass="34983">MCAITAAASHVVFRVKGRIFVVPRGQTKLTLAEFYATTDSNRSVASLDKTFVAPTAKRGKPQVSLVCCLGLVPERSAIAAPRSLSVEVPTATGEPDSDEEDPLSPSANSSAVHLLRSTRVHKQKTAIVSDDGSSRNAVGVKPPSSGVSGREGVHVTASRSKVTQSKVASTVQVSRTPAKNFSLPREPTVVVNKRMDFLDPSQLLTGSGAHVTGTSARTFGVRSDNDLGSLTKEQSTTSIPGPTEGMRERSGDVIRSGISTSGSNGQHVPIVQLEGVLGIFFFPCVAVIDAWQVAENGYLPCESQTAPRPLQDLKWFDELPSKTVSNLSSAS</sequence>
<evidence type="ECO:0000256" key="1">
    <source>
        <dbReference type="SAM" id="MobiDB-lite"/>
    </source>
</evidence>
<protein>
    <submittedName>
        <fullName evidence="2">Uncharacterized protein</fullName>
    </submittedName>
</protein>
<accession>A0A2T7NE40</accession>
<feature type="compositionally biased region" description="Polar residues" evidence="1">
    <location>
        <begin position="226"/>
        <end position="240"/>
    </location>
</feature>
<dbReference type="Proteomes" id="UP000245119">
    <property type="component" value="Linkage Group LG13"/>
</dbReference>
<keyword evidence="3" id="KW-1185">Reference proteome</keyword>